<dbReference type="FunFam" id="3.40.630.10:FF:000084">
    <property type="entry name" value="Carboxypeptidase B2"/>
    <property type="match status" value="1"/>
</dbReference>
<keyword evidence="9" id="KW-0482">Metalloprotease</keyword>
<comment type="similarity">
    <text evidence="2 10">Belongs to the peptidase M14 family.</text>
</comment>
<keyword evidence="3" id="KW-0121">Carboxypeptidase</keyword>
<dbReference type="InterPro" id="IPR000834">
    <property type="entry name" value="Peptidase_M14"/>
</dbReference>
<evidence type="ECO:0000256" key="2">
    <source>
        <dbReference type="ARBA" id="ARBA00005988"/>
    </source>
</evidence>
<feature type="domain" description="Peptidase M14" evidence="12">
    <location>
        <begin position="208"/>
        <end position="523"/>
    </location>
</feature>
<dbReference type="PANTHER" id="PTHR11705:SF91">
    <property type="entry name" value="FI01817P-RELATED"/>
    <property type="match status" value="1"/>
</dbReference>
<dbReference type="Gene3D" id="3.40.630.10">
    <property type="entry name" value="Zn peptidases"/>
    <property type="match status" value="1"/>
</dbReference>
<evidence type="ECO:0000256" key="10">
    <source>
        <dbReference type="PROSITE-ProRule" id="PRU01379"/>
    </source>
</evidence>
<name>A0A813XBA2_9BILA</name>
<dbReference type="Proteomes" id="UP000663832">
    <property type="component" value="Unassembled WGS sequence"/>
</dbReference>
<keyword evidence="5" id="KW-0479">Metal-binding</keyword>
<sequence>MAPTYFYDGVPLEKKINPTASPIDTVLPRNNHQYKNDLFTTRTTYFFYPISTTTISTNKHYRVRRRNRTRLITAATYPTPQHFGIVVNIYEPTDTINGDSFSPSTTQYPWWHSRPTTTQSFYERFPKLPSKVHKPPPPTVPRRRRRPPPPPPPPPLQPHLLDQVIFINNSSKIKYHFNLASTTSSPSNSSHPSSWLYTVPSFSEIIDQYPRYPTIIRWFEELSRHPNISRFFAYEIIGRTHENRSLIVAKIGLLPFRANRRSVWLDGGIHAREWISTATVLYSIARLINGTLARDADVRKLIDSYDFYFMPVVNPDGYAYTHDDVDDIYDTQDQQRMWRKNRRPHADCPGVDLNRNFPFAWDNRGASKFPCEETYRGPYPESEPEVRSITTFILKRRRYFHTFINLHAFGNLWMLPFSFSTRIRPYDYYRNEQLLIQMNRLSMNTFKIGQSSTVLYPATGTSEDWAKAIAQIPHTFSVELPPSSDAFDMREDDLNGFTYYAEKDIDKVAESTYNLIHLYLKHLAKVQSPSRITI</sequence>
<protein>
    <recommendedName>
        <fullName evidence="12">Peptidase M14 domain-containing protein</fullName>
    </recommendedName>
</protein>
<evidence type="ECO:0000313" key="15">
    <source>
        <dbReference type="Proteomes" id="UP000663832"/>
    </source>
</evidence>
<dbReference type="EMBL" id="CAJNOM010000025">
    <property type="protein sequence ID" value="CAF0836409.1"/>
    <property type="molecule type" value="Genomic_DNA"/>
</dbReference>
<feature type="region of interest" description="Disordered" evidence="11">
    <location>
        <begin position="123"/>
        <end position="158"/>
    </location>
</feature>
<dbReference type="PANTHER" id="PTHR11705">
    <property type="entry name" value="PROTEASE FAMILY M14 CARBOXYPEPTIDASE A,B"/>
    <property type="match status" value="1"/>
</dbReference>
<keyword evidence="8" id="KW-0862">Zinc</keyword>
<dbReference type="PRINTS" id="PR00765">
    <property type="entry name" value="CRBOXYPTASEA"/>
</dbReference>
<proteinExistence type="inferred from homology"/>
<keyword evidence="6" id="KW-0732">Signal</keyword>
<keyword evidence="15" id="KW-1185">Reference proteome</keyword>
<evidence type="ECO:0000256" key="8">
    <source>
        <dbReference type="ARBA" id="ARBA00022833"/>
    </source>
</evidence>
<evidence type="ECO:0000256" key="5">
    <source>
        <dbReference type="ARBA" id="ARBA00022723"/>
    </source>
</evidence>
<dbReference type="GO" id="GO:0005615">
    <property type="term" value="C:extracellular space"/>
    <property type="evidence" value="ECO:0007669"/>
    <property type="project" value="TreeGrafter"/>
</dbReference>
<organism evidence="14 16">
    <name type="scientific">Adineta steineri</name>
    <dbReference type="NCBI Taxonomy" id="433720"/>
    <lineage>
        <taxon>Eukaryota</taxon>
        <taxon>Metazoa</taxon>
        <taxon>Spiralia</taxon>
        <taxon>Gnathifera</taxon>
        <taxon>Rotifera</taxon>
        <taxon>Eurotatoria</taxon>
        <taxon>Bdelloidea</taxon>
        <taxon>Adinetida</taxon>
        <taxon>Adinetidae</taxon>
        <taxon>Adineta</taxon>
    </lineage>
</organism>
<dbReference type="GO" id="GO:0008270">
    <property type="term" value="F:zinc ion binding"/>
    <property type="evidence" value="ECO:0007669"/>
    <property type="project" value="InterPro"/>
</dbReference>
<dbReference type="SMART" id="SM00631">
    <property type="entry name" value="Zn_pept"/>
    <property type="match status" value="1"/>
</dbReference>
<dbReference type="GO" id="GO:0004181">
    <property type="term" value="F:metallocarboxypeptidase activity"/>
    <property type="evidence" value="ECO:0007669"/>
    <property type="project" value="InterPro"/>
</dbReference>
<dbReference type="Pfam" id="PF00246">
    <property type="entry name" value="Peptidase_M14"/>
    <property type="match status" value="1"/>
</dbReference>
<comment type="caution">
    <text evidence="14">The sequence shown here is derived from an EMBL/GenBank/DDBJ whole genome shotgun (WGS) entry which is preliminary data.</text>
</comment>
<feature type="compositionally biased region" description="Pro residues" evidence="11">
    <location>
        <begin position="148"/>
        <end position="157"/>
    </location>
</feature>
<evidence type="ECO:0000313" key="13">
    <source>
        <dbReference type="EMBL" id="CAF0836409.1"/>
    </source>
</evidence>
<evidence type="ECO:0000256" key="6">
    <source>
        <dbReference type="ARBA" id="ARBA00022729"/>
    </source>
</evidence>
<dbReference type="Proteomes" id="UP000663877">
    <property type="component" value="Unassembled WGS sequence"/>
</dbReference>
<keyword evidence="7" id="KW-0378">Hydrolase</keyword>
<dbReference type="GO" id="GO:0006508">
    <property type="term" value="P:proteolysis"/>
    <property type="evidence" value="ECO:0007669"/>
    <property type="project" value="UniProtKB-KW"/>
</dbReference>
<evidence type="ECO:0000256" key="3">
    <source>
        <dbReference type="ARBA" id="ARBA00022645"/>
    </source>
</evidence>
<evidence type="ECO:0000313" key="16">
    <source>
        <dbReference type="Proteomes" id="UP000663877"/>
    </source>
</evidence>
<evidence type="ECO:0000256" key="4">
    <source>
        <dbReference type="ARBA" id="ARBA00022670"/>
    </source>
</evidence>
<dbReference type="AlphaFoldDB" id="A0A813XBA2"/>
<evidence type="ECO:0000313" key="14">
    <source>
        <dbReference type="EMBL" id="CAF0864407.1"/>
    </source>
</evidence>
<dbReference type="EMBL" id="CAJNOI010000027">
    <property type="protein sequence ID" value="CAF0864407.1"/>
    <property type="molecule type" value="Genomic_DNA"/>
</dbReference>
<dbReference type="OrthoDB" id="3626597at2759"/>
<evidence type="ECO:0000256" key="7">
    <source>
        <dbReference type="ARBA" id="ARBA00022801"/>
    </source>
</evidence>
<accession>A0A813XBA2</accession>
<evidence type="ECO:0000256" key="9">
    <source>
        <dbReference type="ARBA" id="ARBA00023049"/>
    </source>
</evidence>
<dbReference type="PROSITE" id="PS52035">
    <property type="entry name" value="PEPTIDASE_M14"/>
    <property type="match status" value="1"/>
</dbReference>
<dbReference type="SUPFAM" id="SSF53187">
    <property type="entry name" value="Zn-dependent exopeptidases"/>
    <property type="match status" value="1"/>
</dbReference>
<reference evidence="14" key="1">
    <citation type="submission" date="2021-02" db="EMBL/GenBank/DDBJ databases">
        <authorList>
            <person name="Nowell W R."/>
        </authorList>
    </citation>
    <scope>NUCLEOTIDE SEQUENCE</scope>
</reference>
<comment type="cofactor">
    <cofactor evidence="1">
        <name>Zn(2+)</name>
        <dbReference type="ChEBI" id="CHEBI:29105"/>
    </cofactor>
</comment>
<keyword evidence="4" id="KW-0645">Protease</keyword>
<feature type="active site" description="Proton donor/acceptor" evidence="10">
    <location>
        <position position="479"/>
    </location>
</feature>
<evidence type="ECO:0000256" key="1">
    <source>
        <dbReference type="ARBA" id="ARBA00001947"/>
    </source>
</evidence>
<gene>
    <name evidence="14" type="ORF">BJG266_LOCUS8555</name>
    <name evidence="13" type="ORF">QVE165_LOCUS6068</name>
</gene>
<evidence type="ECO:0000259" key="12">
    <source>
        <dbReference type="PROSITE" id="PS52035"/>
    </source>
</evidence>
<evidence type="ECO:0000256" key="11">
    <source>
        <dbReference type="SAM" id="MobiDB-lite"/>
    </source>
</evidence>